<dbReference type="RefSeq" id="WP_262654791.1">
    <property type="nucleotide sequence ID" value="NZ_JAOQKE010000010.1"/>
</dbReference>
<comment type="similarity">
    <text evidence="1">Belongs to the peptidase C40 family.</text>
</comment>
<evidence type="ECO:0000256" key="1">
    <source>
        <dbReference type="ARBA" id="ARBA00007074"/>
    </source>
</evidence>
<proteinExistence type="inferred from homology"/>
<organism evidence="8 9">
    <name type="scientific">Muricoprocola aceti</name>
    <dbReference type="NCBI Taxonomy" id="2981772"/>
    <lineage>
        <taxon>Bacteria</taxon>
        <taxon>Bacillati</taxon>
        <taxon>Bacillota</taxon>
        <taxon>Clostridia</taxon>
        <taxon>Lachnospirales</taxon>
        <taxon>Lachnospiraceae</taxon>
        <taxon>Muricoprocola</taxon>
    </lineage>
</organism>
<reference evidence="8 9" key="1">
    <citation type="journal article" date="2021" name="ISME Commun">
        <title>Automated analysis of genomic sequences facilitates high-throughput and comprehensive description of bacteria.</title>
        <authorList>
            <person name="Hitch T.C.A."/>
        </authorList>
    </citation>
    <scope>NUCLEOTIDE SEQUENCE [LARGE SCALE GENOMIC DNA]</scope>
    <source>
        <strain evidence="8 9">Sanger_29</strain>
    </source>
</reference>
<dbReference type="InterPro" id="IPR000064">
    <property type="entry name" value="NLP_P60_dom"/>
</dbReference>
<dbReference type="PANTHER" id="PTHR47359:SF3">
    <property type="entry name" value="NLP_P60 DOMAIN-CONTAINING PROTEIN-RELATED"/>
    <property type="match status" value="1"/>
</dbReference>
<keyword evidence="4" id="KW-0788">Thiol protease</keyword>
<sequence>MEIRTRKETPEVRTFQSDIRKNGDAFTGLSRKERKIWRTYSPKKRQRILKKAKSYAVAPNNQGMADRQEVSAEKRWGHRQVQKRLYLESERYDLPERRDVQTGMARQRRDARKNYDDPGIRMRKDIRGMSGAIRNAGLDRQQGSERTDTVSGYLDRNRQRQEKSLHNKADRKKKPDIQKDRKKQTRDKKREQRRILHYIRRNLNREQQKEDARNLEQNRSFLEETEKTARAGGYMLEIPVKFLKKRTATVKQLKESGMRTGMAVLAALGGAAFPLLLILILMMMAGMFLASDEETDQSVGSSNGEAIVAYAREWIGKTRYVWGAGRGGKDDWMDYADCSSFVSGVFSHFDHDIGSTTYAMEVSGGTVIATNGTDQALPGDLILFYSGSISTNASSHVAIYSGNGNIIHCSGGPENYDAAHAGRGVCESSVASDGRPYQVRRVVDSDIISAQQLLETLDGYASEIRKGSWKYGYDNAESFEVEKKGKRMLTEAQMVTWALRDMGVFDAGDGFTTQGNGSISFAGGGSSKIRKYCETISCYKTVSQLEDILQMGDICLYVDHINVYAGDGKWYDVKKDGGKVASIGPLQKSQSEEVIQIYRLKGTAGPSGKELVKVMKAYDKEIRADIKKGKSWHVSRLYGAGSFQKAIAPDGNKRLNGPRLVCWGLYDLGILEYGQIIYWSTSGKLMMNDTVKKEVKESCKILDVNKSAGKLVKSGQLKAGDICFYGTKMQAAVYIGKGKCYTVPGAGAQSIRVQSLGPQDLPSGIIKAIIRINEPVTTGGIGTGGHKVDGTGYTQAQLELIWAIVAQEDNGSYEGSLAVISTAMNRVDSPRWAYCGSNALQQLTAPGQFCYSIDNYWQARLGGNVPDYTKKAVEDCLKRGIRNHPYTCFRSTKGSETGANAVQIGANGNWYFGN</sequence>
<feature type="region of interest" description="Disordered" evidence="5">
    <location>
        <begin position="52"/>
        <end position="71"/>
    </location>
</feature>
<gene>
    <name evidence="8" type="ORF">OCV47_09225</name>
</gene>
<name>A0ABT2SM35_9FIRM</name>
<keyword evidence="6" id="KW-0812">Transmembrane</keyword>
<dbReference type="InterPro" id="IPR038765">
    <property type="entry name" value="Papain-like_cys_pep_sf"/>
</dbReference>
<evidence type="ECO:0000256" key="4">
    <source>
        <dbReference type="ARBA" id="ARBA00022807"/>
    </source>
</evidence>
<protein>
    <submittedName>
        <fullName evidence="8">NlpC/P60 family protein</fullName>
    </submittedName>
</protein>
<dbReference type="PROSITE" id="PS51935">
    <property type="entry name" value="NLPC_P60"/>
    <property type="match status" value="1"/>
</dbReference>
<keyword evidence="2" id="KW-0645">Protease</keyword>
<evidence type="ECO:0000256" key="2">
    <source>
        <dbReference type="ARBA" id="ARBA00022670"/>
    </source>
</evidence>
<dbReference type="Gene3D" id="3.90.1720.10">
    <property type="entry name" value="endopeptidase domain like (from Nostoc punctiforme)"/>
    <property type="match status" value="1"/>
</dbReference>
<dbReference type="InterPro" id="IPR051794">
    <property type="entry name" value="PG_Endopeptidase_C40"/>
</dbReference>
<keyword evidence="6" id="KW-0472">Membrane</keyword>
<accession>A0ABT2SM35</accession>
<dbReference type="EMBL" id="JAOQKE010000010">
    <property type="protein sequence ID" value="MCU6725528.1"/>
    <property type="molecule type" value="Genomic_DNA"/>
</dbReference>
<feature type="compositionally biased region" description="Basic and acidic residues" evidence="5">
    <location>
        <begin position="112"/>
        <end position="127"/>
    </location>
</feature>
<evidence type="ECO:0000313" key="8">
    <source>
        <dbReference type="EMBL" id="MCU6725528.1"/>
    </source>
</evidence>
<evidence type="ECO:0000259" key="7">
    <source>
        <dbReference type="PROSITE" id="PS51935"/>
    </source>
</evidence>
<feature type="domain" description="NlpC/P60" evidence="7">
    <location>
        <begin position="301"/>
        <end position="449"/>
    </location>
</feature>
<dbReference type="Proteomes" id="UP001652338">
    <property type="component" value="Unassembled WGS sequence"/>
</dbReference>
<feature type="compositionally biased region" description="Basic and acidic residues" evidence="5">
    <location>
        <begin position="155"/>
        <end position="179"/>
    </location>
</feature>
<keyword evidence="3" id="KW-0378">Hydrolase</keyword>
<comment type="caution">
    <text evidence="8">The sequence shown here is derived from an EMBL/GenBank/DDBJ whole genome shotgun (WGS) entry which is preliminary data.</text>
</comment>
<feature type="transmembrane region" description="Helical" evidence="6">
    <location>
        <begin position="263"/>
        <end position="289"/>
    </location>
</feature>
<evidence type="ECO:0000313" key="9">
    <source>
        <dbReference type="Proteomes" id="UP001652338"/>
    </source>
</evidence>
<evidence type="ECO:0000256" key="6">
    <source>
        <dbReference type="SAM" id="Phobius"/>
    </source>
</evidence>
<dbReference type="Pfam" id="PF00877">
    <property type="entry name" value="NLPC_P60"/>
    <property type="match status" value="1"/>
</dbReference>
<dbReference type="SUPFAM" id="SSF54001">
    <property type="entry name" value="Cysteine proteinases"/>
    <property type="match status" value="1"/>
</dbReference>
<keyword evidence="9" id="KW-1185">Reference proteome</keyword>
<dbReference type="PANTHER" id="PTHR47359">
    <property type="entry name" value="PEPTIDOGLYCAN DL-ENDOPEPTIDASE CWLO"/>
    <property type="match status" value="1"/>
</dbReference>
<evidence type="ECO:0000256" key="3">
    <source>
        <dbReference type="ARBA" id="ARBA00022801"/>
    </source>
</evidence>
<evidence type="ECO:0000256" key="5">
    <source>
        <dbReference type="SAM" id="MobiDB-lite"/>
    </source>
</evidence>
<keyword evidence="6" id="KW-1133">Transmembrane helix</keyword>
<feature type="region of interest" description="Disordered" evidence="5">
    <location>
        <begin position="97"/>
        <end position="193"/>
    </location>
</feature>